<evidence type="ECO:0000313" key="4">
    <source>
        <dbReference type="EMBL" id="SDO94224.1"/>
    </source>
</evidence>
<dbReference type="GO" id="GO:0009073">
    <property type="term" value="P:aromatic amino acid family biosynthetic process"/>
    <property type="evidence" value="ECO:0007669"/>
    <property type="project" value="UniProtKB-UniRule"/>
</dbReference>
<protein>
    <recommendedName>
        <fullName evidence="1 3">chorismate mutase</fullName>
        <ecNumber evidence="1 3">5.4.99.5</ecNumber>
    </recommendedName>
</protein>
<sequence>MMIRGVRGATTVERNEHDEIVEQSYQLLQDVIASNQIEATDVVSVYFTVTEDLNDAFPAKSLRKIDGWTYVPVMCMREIPVPGSLEKCIRVMVTVQTEIAQKDIQHIYHNHAKQLRPDLKS</sequence>
<gene>
    <name evidence="4" type="ORF">SAMN05421677_109130</name>
</gene>
<dbReference type="GO" id="GO:0046417">
    <property type="term" value="P:chorismate metabolic process"/>
    <property type="evidence" value="ECO:0007669"/>
    <property type="project" value="TreeGrafter"/>
</dbReference>
<keyword evidence="5" id="KW-1185">Reference proteome</keyword>
<dbReference type="EMBL" id="FNIZ01000009">
    <property type="protein sequence ID" value="SDO94224.1"/>
    <property type="molecule type" value="Genomic_DNA"/>
</dbReference>
<feature type="binding site" evidence="2">
    <location>
        <position position="7"/>
    </location>
    <ligand>
        <name>prephenate</name>
        <dbReference type="ChEBI" id="CHEBI:29934"/>
    </ligand>
</feature>
<evidence type="ECO:0000256" key="2">
    <source>
        <dbReference type="PIRSR" id="PIRSR005965-1"/>
    </source>
</evidence>
<dbReference type="PIRSF" id="PIRSF005965">
    <property type="entry name" value="Chor_mut_AroH"/>
    <property type="match status" value="1"/>
</dbReference>
<evidence type="ECO:0000256" key="1">
    <source>
        <dbReference type="NCBIfam" id="TIGR01796"/>
    </source>
</evidence>
<comment type="catalytic activity">
    <reaction evidence="3">
        <text>chorismate = prephenate</text>
        <dbReference type="Rhea" id="RHEA:13897"/>
        <dbReference type="ChEBI" id="CHEBI:29748"/>
        <dbReference type="ChEBI" id="CHEBI:29934"/>
        <dbReference type="EC" id="5.4.99.5"/>
    </reaction>
</comment>
<reference evidence="5" key="1">
    <citation type="submission" date="2016-10" db="EMBL/GenBank/DDBJ databases">
        <authorList>
            <person name="Varghese N."/>
            <person name="Submissions S."/>
        </authorList>
    </citation>
    <scope>NUCLEOTIDE SEQUENCE [LARGE SCALE GENOMIC DNA]</scope>
    <source>
        <strain evidence="5">CGMCC 1.3703</strain>
    </source>
</reference>
<dbReference type="CDD" id="cd02185">
    <property type="entry name" value="AroH"/>
    <property type="match status" value="1"/>
</dbReference>
<keyword evidence="2 3" id="KW-0057">Aromatic amino acid biosynthesis</keyword>
<dbReference type="InterPro" id="IPR008243">
    <property type="entry name" value="Chorismate_mutase_AroH"/>
</dbReference>
<dbReference type="PANTHER" id="PTHR21164">
    <property type="entry name" value="CHORISMATE MUTASE"/>
    <property type="match status" value="1"/>
</dbReference>
<evidence type="ECO:0000256" key="3">
    <source>
        <dbReference type="PROSITE-ProRule" id="PRU00514"/>
    </source>
</evidence>
<name>A0A1H0NND9_HALAD</name>
<feature type="binding site" evidence="2">
    <location>
        <position position="90"/>
    </location>
    <ligand>
        <name>prephenate</name>
        <dbReference type="ChEBI" id="CHEBI:29934"/>
    </ligand>
</feature>
<dbReference type="GO" id="GO:0004106">
    <property type="term" value="F:chorismate mutase activity"/>
    <property type="evidence" value="ECO:0007669"/>
    <property type="project" value="UniProtKB-UniRule"/>
</dbReference>
<evidence type="ECO:0000313" key="5">
    <source>
        <dbReference type="Proteomes" id="UP000198860"/>
    </source>
</evidence>
<dbReference type="PROSITE" id="PS51167">
    <property type="entry name" value="CHORISMATE_MUT_1"/>
    <property type="match status" value="1"/>
</dbReference>
<proteinExistence type="predicted"/>
<dbReference type="NCBIfam" id="TIGR01796">
    <property type="entry name" value="CM_mono_aroH"/>
    <property type="match status" value="1"/>
</dbReference>
<dbReference type="EC" id="5.4.99.5" evidence="1 3"/>
<dbReference type="InterPro" id="IPR035959">
    <property type="entry name" value="RutC-like_sf"/>
</dbReference>
<dbReference type="AlphaFoldDB" id="A0A1H0NND9"/>
<accession>A0A1H0NND9</accession>
<feature type="binding site" evidence="2">
    <location>
        <position position="108"/>
    </location>
    <ligand>
        <name>prephenate</name>
        <dbReference type="ChEBI" id="CHEBI:29934"/>
    </ligand>
</feature>
<dbReference type="Proteomes" id="UP000198860">
    <property type="component" value="Unassembled WGS sequence"/>
</dbReference>
<dbReference type="GO" id="GO:0008652">
    <property type="term" value="P:amino acid biosynthetic process"/>
    <property type="evidence" value="ECO:0007669"/>
    <property type="project" value="UniProtKB-UniRule"/>
</dbReference>
<dbReference type="PANTHER" id="PTHR21164:SF0">
    <property type="entry name" value="CHORISMATE MUTASE AROH"/>
    <property type="match status" value="1"/>
</dbReference>
<dbReference type="Pfam" id="PF07736">
    <property type="entry name" value="CM_1"/>
    <property type="match status" value="1"/>
</dbReference>
<organism evidence="4 5">
    <name type="scientific">Halobacillus aidingensis</name>
    <dbReference type="NCBI Taxonomy" id="240303"/>
    <lineage>
        <taxon>Bacteria</taxon>
        <taxon>Bacillati</taxon>
        <taxon>Bacillota</taxon>
        <taxon>Bacilli</taxon>
        <taxon>Bacillales</taxon>
        <taxon>Bacillaceae</taxon>
        <taxon>Halobacillus</taxon>
    </lineage>
</organism>
<dbReference type="Gene3D" id="3.30.1330.40">
    <property type="entry name" value="RutC-like"/>
    <property type="match status" value="1"/>
</dbReference>
<dbReference type="SUPFAM" id="SSF55298">
    <property type="entry name" value="YjgF-like"/>
    <property type="match status" value="1"/>
</dbReference>
<keyword evidence="2 3" id="KW-0028">Amino-acid biosynthesis</keyword>
<dbReference type="UniPathway" id="UPA00120">
    <property type="reaction ID" value="UER00203"/>
</dbReference>
<keyword evidence="3" id="KW-0413">Isomerase</keyword>
<dbReference type="STRING" id="240303.SAMN05421677_109130"/>